<proteinExistence type="inferred from homology"/>
<dbReference type="InterPro" id="IPR005545">
    <property type="entry name" value="YCII"/>
</dbReference>
<dbReference type="Gene3D" id="3.30.70.1060">
    <property type="entry name" value="Dimeric alpha+beta barrel"/>
    <property type="match status" value="1"/>
</dbReference>
<dbReference type="PANTHER" id="PTHR35174:SF3">
    <property type="entry name" value="BLL7171 PROTEIN"/>
    <property type="match status" value="1"/>
</dbReference>
<dbReference type="Proteomes" id="UP000468735">
    <property type="component" value="Unassembled WGS sequence"/>
</dbReference>
<accession>A0A6H9YR22</accession>
<dbReference type="OrthoDB" id="668782at2"/>
<dbReference type="EMBL" id="WBMT01000006">
    <property type="protein sequence ID" value="KAB2349008.1"/>
    <property type="molecule type" value="Genomic_DNA"/>
</dbReference>
<dbReference type="InterPro" id="IPR011008">
    <property type="entry name" value="Dimeric_a/b-barrel"/>
</dbReference>
<comment type="similarity">
    <text evidence="1">Belongs to the YciI family.</text>
</comment>
<keyword evidence="4" id="KW-1185">Reference proteome</keyword>
<organism evidence="3 4">
    <name type="scientific">Actinomadura rudentiformis</name>
    <dbReference type="NCBI Taxonomy" id="359158"/>
    <lineage>
        <taxon>Bacteria</taxon>
        <taxon>Bacillati</taxon>
        <taxon>Actinomycetota</taxon>
        <taxon>Actinomycetes</taxon>
        <taxon>Streptosporangiales</taxon>
        <taxon>Thermomonosporaceae</taxon>
        <taxon>Actinomadura</taxon>
    </lineage>
</organism>
<protein>
    <recommendedName>
        <fullName evidence="2">YCII-related domain-containing protein</fullName>
    </recommendedName>
</protein>
<feature type="domain" description="YCII-related" evidence="2">
    <location>
        <begin position="1"/>
        <end position="113"/>
    </location>
</feature>
<gene>
    <name evidence="3" type="ORF">F8566_14790</name>
</gene>
<comment type="caution">
    <text evidence="3">The sequence shown here is derived from an EMBL/GenBank/DDBJ whole genome shotgun (WGS) entry which is preliminary data.</text>
</comment>
<reference evidence="3 4" key="1">
    <citation type="submission" date="2019-09" db="EMBL/GenBank/DDBJ databases">
        <title>Actinomadura physcomitrii sp. nov., a novel actinomycete isolated from moss [Physcomitrium sphaericum (Ludw) Fuernr].</title>
        <authorList>
            <person name="Zhuang X."/>
            <person name="Liu C."/>
        </authorList>
    </citation>
    <scope>NUCLEOTIDE SEQUENCE [LARGE SCALE GENOMIC DNA]</scope>
    <source>
        <strain evidence="3 4">HMC1</strain>
    </source>
</reference>
<name>A0A6H9YR22_9ACTN</name>
<evidence type="ECO:0000259" key="2">
    <source>
        <dbReference type="Pfam" id="PF03795"/>
    </source>
</evidence>
<dbReference type="PANTHER" id="PTHR35174">
    <property type="entry name" value="BLL7171 PROTEIN-RELATED"/>
    <property type="match status" value="1"/>
</dbReference>
<sequence length="123" mass="13705">MKYMLMMYEVDKDWVGAPEQEIQESMNEHIAFTQYLDGRGVAWSGEALRPSTSATTLRPGADGLAVTDGPYVELTEHLGGFYVIEARDLDDALDIARRCPIATGIEVRPIWDIDTVEQEAQNA</sequence>
<dbReference type="Pfam" id="PF03795">
    <property type="entry name" value="YCII"/>
    <property type="match status" value="1"/>
</dbReference>
<evidence type="ECO:0000313" key="4">
    <source>
        <dbReference type="Proteomes" id="UP000468735"/>
    </source>
</evidence>
<dbReference type="SUPFAM" id="SSF54909">
    <property type="entry name" value="Dimeric alpha+beta barrel"/>
    <property type="match status" value="1"/>
</dbReference>
<evidence type="ECO:0000313" key="3">
    <source>
        <dbReference type="EMBL" id="KAB2349008.1"/>
    </source>
</evidence>
<evidence type="ECO:0000256" key="1">
    <source>
        <dbReference type="ARBA" id="ARBA00007689"/>
    </source>
</evidence>
<dbReference type="AlphaFoldDB" id="A0A6H9YR22"/>